<keyword evidence="3" id="KW-1185">Reference proteome</keyword>
<dbReference type="Proteomes" id="UP000316921">
    <property type="component" value="Chromosome"/>
</dbReference>
<dbReference type="EMBL" id="CP036287">
    <property type="protein sequence ID" value="QDU66392.1"/>
    <property type="molecule type" value="Genomic_DNA"/>
</dbReference>
<evidence type="ECO:0000313" key="3">
    <source>
        <dbReference type="Proteomes" id="UP000316921"/>
    </source>
</evidence>
<dbReference type="InterPro" id="IPR011990">
    <property type="entry name" value="TPR-like_helical_dom_sf"/>
</dbReference>
<dbReference type="KEGG" id="pbap:Pla133_14630"/>
<proteinExistence type="predicted"/>
<name>A0A518BHC9_9BACT</name>
<feature type="chain" id="PRO_5021779541" description="Tetratricopeptide repeat protein" evidence="1">
    <location>
        <begin position="28"/>
        <end position="481"/>
    </location>
</feature>
<organism evidence="2 3">
    <name type="scientific">Engelhardtia mirabilis</name>
    <dbReference type="NCBI Taxonomy" id="2528011"/>
    <lineage>
        <taxon>Bacteria</taxon>
        <taxon>Pseudomonadati</taxon>
        <taxon>Planctomycetota</taxon>
        <taxon>Planctomycetia</taxon>
        <taxon>Planctomycetia incertae sedis</taxon>
        <taxon>Engelhardtia</taxon>
    </lineage>
</organism>
<dbReference type="SUPFAM" id="SSF48452">
    <property type="entry name" value="TPR-like"/>
    <property type="match status" value="1"/>
</dbReference>
<sequence precursor="true">MQTRIAPSLALFLPLVVAATSGSVARAASMSATALSPTSIQTESTPTETPSELAAAANAALARGDQAAAIAPLEALIARTPQAPGAQFQLGMAYLAVGRPADAIAPFQAVSGPMRPIALYNVACAKGRLGEADAALAALTVAVDAGFYGVELLHSDSDLALLQDDPRLQDIVDGLERALGPAVDVSALPPRAQFDWMVGEWQVAGSPSNPWNQKIQWEMDGQVLQIRSSQAITLLSYVADEDLWRMSWVSRFGDHDILEGGLESGQMVLHQPVLRTRPGEIGRSTYANPRANSFTLEWDVSTDGGTTWARQTTLPMRRVTAIEGSAQVDVPAALEPLAFRLGHWHTELLAVRPGGVQVAGRGELEVSLAGDHNGFDERSTAAFDDFLSYEVTSERRFDAASERWTVAFESTGGASLSGEIELAENSIVEHLRGVDARGTFEDQRRYELGGPDHWRLVVDRTYADGGTIANLLVMDAWRRRS</sequence>
<gene>
    <name evidence="2" type="ORF">Pla133_14630</name>
</gene>
<keyword evidence="1" id="KW-0732">Signal</keyword>
<accession>A0A518BHC9</accession>
<dbReference type="AlphaFoldDB" id="A0A518BHC9"/>
<dbReference type="RefSeq" id="WP_145064188.1">
    <property type="nucleotide sequence ID" value="NZ_CP036287.1"/>
</dbReference>
<evidence type="ECO:0000313" key="2">
    <source>
        <dbReference type="EMBL" id="QDU66392.1"/>
    </source>
</evidence>
<protein>
    <recommendedName>
        <fullName evidence="4">Tetratricopeptide repeat protein</fullName>
    </recommendedName>
</protein>
<reference evidence="2 3" key="1">
    <citation type="submission" date="2019-02" db="EMBL/GenBank/DDBJ databases">
        <title>Deep-cultivation of Planctomycetes and their phenomic and genomic characterization uncovers novel biology.</title>
        <authorList>
            <person name="Wiegand S."/>
            <person name="Jogler M."/>
            <person name="Boedeker C."/>
            <person name="Pinto D."/>
            <person name="Vollmers J."/>
            <person name="Rivas-Marin E."/>
            <person name="Kohn T."/>
            <person name="Peeters S.H."/>
            <person name="Heuer A."/>
            <person name="Rast P."/>
            <person name="Oberbeckmann S."/>
            <person name="Bunk B."/>
            <person name="Jeske O."/>
            <person name="Meyerdierks A."/>
            <person name="Storesund J.E."/>
            <person name="Kallscheuer N."/>
            <person name="Luecker S."/>
            <person name="Lage O.M."/>
            <person name="Pohl T."/>
            <person name="Merkel B.J."/>
            <person name="Hornburger P."/>
            <person name="Mueller R.-W."/>
            <person name="Bruemmer F."/>
            <person name="Labrenz M."/>
            <person name="Spormann A.M."/>
            <person name="Op den Camp H."/>
            <person name="Overmann J."/>
            <person name="Amann R."/>
            <person name="Jetten M.S.M."/>
            <person name="Mascher T."/>
            <person name="Medema M.H."/>
            <person name="Devos D.P."/>
            <person name="Kaster A.-K."/>
            <person name="Ovreas L."/>
            <person name="Rohde M."/>
            <person name="Galperin M.Y."/>
            <person name="Jogler C."/>
        </authorList>
    </citation>
    <scope>NUCLEOTIDE SEQUENCE [LARGE SCALE GENOMIC DNA]</scope>
    <source>
        <strain evidence="2 3">Pla133</strain>
    </source>
</reference>
<evidence type="ECO:0008006" key="4">
    <source>
        <dbReference type="Google" id="ProtNLM"/>
    </source>
</evidence>
<evidence type="ECO:0000256" key="1">
    <source>
        <dbReference type="SAM" id="SignalP"/>
    </source>
</evidence>
<dbReference type="NCBIfam" id="NF047558">
    <property type="entry name" value="TPR_END_plus"/>
    <property type="match status" value="1"/>
</dbReference>
<dbReference type="Gene3D" id="1.25.40.10">
    <property type="entry name" value="Tetratricopeptide repeat domain"/>
    <property type="match status" value="1"/>
</dbReference>
<feature type="signal peptide" evidence="1">
    <location>
        <begin position="1"/>
        <end position="27"/>
    </location>
</feature>